<evidence type="ECO:0000313" key="1">
    <source>
        <dbReference type="EMBL" id="CAD7429766.1"/>
    </source>
</evidence>
<protein>
    <submittedName>
        <fullName evidence="1">Uncharacterized protein</fullName>
    </submittedName>
</protein>
<organism evidence="1">
    <name type="scientific">Timema monikensis</name>
    <dbReference type="NCBI Taxonomy" id="170555"/>
    <lineage>
        <taxon>Eukaryota</taxon>
        <taxon>Metazoa</taxon>
        <taxon>Ecdysozoa</taxon>
        <taxon>Arthropoda</taxon>
        <taxon>Hexapoda</taxon>
        <taxon>Insecta</taxon>
        <taxon>Pterygota</taxon>
        <taxon>Neoptera</taxon>
        <taxon>Polyneoptera</taxon>
        <taxon>Phasmatodea</taxon>
        <taxon>Timematodea</taxon>
        <taxon>Timematoidea</taxon>
        <taxon>Timematidae</taxon>
        <taxon>Timema</taxon>
    </lineage>
</organism>
<proteinExistence type="predicted"/>
<accession>A0A7R9HRC3</accession>
<dbReference type="EMBL" id="OB794208">
    <property type="protein sequence ID" value="CAD7429766.1"/>
    <property type="molecule type" value="Genomic_DNA"/>
</dbReference>
<name>A0A7R9HRC3_9NEOP</name>
<gene>
    <name evidence="1" type="ORF">TMSB3V08_LOCUS6542</name>
</gene>
<reference evidence="1" key="1">
    <citation type="submission" date="2020-11" db="EMBL/GenBank/DDBJ databases">
        <authorList>
            <person name="Tran Van P."/>
        </authorList>
    </citation>
    <scope>NUCLEOTIDE SEQUENCE</scope>
</reference>
<dbReference type="AlphaFoldDB" id="A0A7R9HRC3"/>
<sequence length="228" mass="24851">MLGKEIEANRIALMKIRCQCFDGFQITERDFSGVHQNEEGTTESCLHAMHGLLLETYCVGYPCFMGRAGQGLPLQPVQVALLGNKMYLPLCIQLPPPQHFLDQLSEVARWGPRGGALTSYSHDMGTYYQSLSVCREGSSSLHTDDLVVVLVMPDTNVHHIAQGPPCGGAPTGSLEACQYRKTGLRGDLQTFVDLMAFGISLEELTANDKMDTAAMKPGTSNNIQTDAI</sequence>